<evidence type="ECO:0000259" key="1">
    <source>
        <dbReference type="PROSITE" id="PS51186"/>
    </source>
</evidence>
<dbReference type="RefSeq" id="WP_345698042.1">
    <property type="nucleotide sequence ID" value="NZ_BAABIS010000001.1"/>
</dbReference>
<dbReference type="Pfam" id="PF00583">
    <property type="entry name" value="Acetyltransf_1"/>
    <property type="match status" value="1"/>
</dbReference>
<evidence type="ECO:0000313" key="3">
    <source>
        <dbReference type="Proteomes" id="UP001501752"/>
    </source>
</evidence>
<evidence type="ECO:0000313" key="2">
    <source>
        <dbReference type="EMBL" id="GAA4856864.1"/>
    </source>
</evidence>
<dbReference type="EMBL" id="BAABIS010000001">
    <property type="protein sequence ID" value="GAA4856864.1"/>
    <property type="molecule type" value="Genomic_DNA"/>
</dbReference>
<accession>A0ABP9DQD8</accession>
<dbReference type="PROSITE" id="PS51186">
    <property type="entry name" value="GNAT"/>
    <property type="match status" value="1"/>
</dbReference>
<dbReference type="InterPro" id="IPR016181">
    <property type="entry name" value="Acyl_CoA_acyltransferase"/>
</dbReference>
<dbReference type="CDD" id="cd04301">
    <property type="entry name" value="NAT_SF"/>
    <property type="match status" value="1"/>
</dbReference>
<dbReference type="SUPFAM" id="SSF55729">
    <property type="entry name" value="Acyl-CoA N-acyltransferases (Nat)"/>
    <property type="match status" value="1"/>
</dbReference>
<dbReference type="InterPro" id="IPR000182">
    <property type="entry name" value="GNAT_dom"/>
</dbReference>
<sequence length="271" mass="29140">MNDHRNEHQDGAAELLAAYDAQLRGVDPDPPAGIEHQQDGPVTRVVGQFRGFVAAPADLGVDGADLDALIARQRDFFAARGEAVEWKTRGHDRPAGLPGRLAAAGFVPEDPETVLIGRVEELAGEPVLPEGVVLRETSDPEDLRRIAALESEIWGFDMSWLGEELIARTAASSAAFQVLVAEADGRPVSAAWLALRPGSEFGGLWGGSTLEAWRGRGIYRALVAARATRARSLGYRYLQVDASDDSLPILRRLGMVPVTSTTPYVWTPPAA</sequence>
<proteinExistence type="predicted"/>
<feature type="domain" description="N-acetyltransferase" evidence="1">
    <location>
        <begin position="132"/>
        <end position="271"/>
    </location>
</feature>
<name>A0ABP9DQD8_9ACTN</name>
<protein>
    <submittedName>
        <fullName evidence="2">GNAT family N-acetyltransferase</fullName>
    </submittedName>
</protein>
<organism evidence="2 3">
    <name type="scientific">Kitasatospora terrestris</name>
    <dbReference type="NCBI Taxonomy" id="258051"/>
    <lineage>
        <taxon>Bacteria</taxon>
        <taxon>Bacillati</taxon>
        <taxon>Actinomycetota</taxon>
        <taxon>Actinomycetes</taxon>
        <taxon>Kitasatosporales</taxon>
        <taxon>Streptomycetaceae</taxon>
        <taxon>Kitasatospora</taxon>
    </lineage>
</organism>
<keyword evidence="3" id="KW-1185">Reference proteome</keyword>
<dbReference type="Proteomes" id="UP001501752">
    <property type="component" value="Unassembled WGS sequence"/>
</dbReference>
<gene>
    <name evidence="2" type="ORF">GCM10023235_38070</name>
</gene>
<comment type="caution">
    <text evidence="2">The sequence shown here is derived from an EMBL/GenBank/DDBJ whole genome shotgun (WGS) entry which is preliminary data.</text>
</comment>
<reference evidence="3" key="1">
    <citation type="journal article" date="2019" name="Int. J. Syst. Evol. Microbiol.">
        <title>The Global Catalogue of Microorganisms (GCM) 10K type strain sequencing project: providing services to taxonomists for standard genome sequencing and annotation.</title>
        <authorList>
            <consortium name="The Broad Institute Genomics Platform"/>
            <consortium name="The Broad Institute Genome Sequencing Center for Infectious Disease"/>
            <person name="Wu L."/>
            <person name="Ma J."/>
        </authorList>
    </citation>
    <scope>NUCLEOTIDE SEQUENCE [LARGE SCALE GENOMIC DNA]</scope>
    <source>
        <strain evidence="3">JCM 13006</strain>
    </source>
</reference>
<dbReference type="Gene3D" id="3.40.630.30">
    <property type="match status" value="1"/>
</dbReference>